<dbReference type="GO" id="GO:0005886">
    <property type="term" value="C:plasma membrane"/>
    <property type="evidence" value="ECO:0007669"/>
    <property type="project" value="UniProtKB-SubCell"/>
</dbReference>
<dbReference type="RefSeq" id="WP_072777385.1">
    <property type="nucleotide sequence ID" value="NZ_FQXC01000002.1"/>
</dbReference>
<gene>
    <name evidence="9" type="ORF">SAMN05443551_2083</name>
</gene>
<evidence type="ECO:0000259" key="8">
    <source>
        <dbReference type="Pfam" id="PF06808"/>
    </source>
</evidence>
<keyword evidence="7" id="KW-0813">Transport</keyword>
<evidence type="ECO:0000256" key="5">
    <source>
        <dbReference type="ARBA" id="ARBA00022989"/>
    </source>
</evidence>
<dbReference type="InterPro" id="IPR004681">
    <property type="entry name" value="TRAP_DctM"/>
</dbReference>
<evidence type="ECO:0000313" key="9">
    <source>
        <dbReference type="EMBL" id="SHH36072.1"/>
    </source>
</evidence>
<keyword evidence="4 7" id="KW-0812">Transmembrane</keyword>
<dbReference type="EMBL" id="FQXC01000002">
    <property type="protein sequence ID" value="SHH36072.1"/>
    <property type="molecule type" value="Genomic_DNA"/>
</dbReference>
<comment type="subcellular location">
    <subcellularLocation>
        <location evidence="1 7">Cell inner membrane</location>
        <topology evidence="1 7">Multi-pass membrane protein</topology>
    </subcellularLocation>
</comment>
<evidence type="ECO:0000256" key="6">
    <source>
        <dbReference type="ARBA" id="ARBA00023136"/>
    </source>
</evidence>
<protein>
    <recommendedName>
        <fullName evidence="7">TRAP transporter large permease protein</fullName>
    </recommendedName>
</protein>
<feature type="transmembrane region" description="Helical" evidence="7">
    <location>
        <begin position="110"/>
        <end position="131"/>
    </location>
</feature>
<dbReference type="Proteomes" id="UP000184221">
    <property type="component" value="Unassembled WGS sequence"/>
</dbReference>
<feature type="transmembrane region" description="Helical" evidence="7">
    <location>
        <begin position="285"/>
        <end position="304"/>
    </location>
</feature>
<feature type="transmembrane region" description="Helical" evidence="7">
    <location>
        <begin position="356"/>
        <end position="379"/>
    </location>
</feature>
<evidence type="ECO:0000256" key="4">
    <source>
        <dbReference type="ARBA" id="ARBA00022692"/>
    </source>
</evidence>
<evidence type="ECO:0000256" key="2">
    <source>
        <dbReference type="ARBA" id="ARBA00022475"/>
    </source>
</evidence>
<keyword evidence="2" id="KW-1003">Cell membrane</keyword>
<keyword evidence="10" id="KW-1185">Reference proteome</keyword>
<dbReference type="AlphaFoldDB" id="A0A1M5SBS0"/>
<accession>A0A1M5SBS0</accession>
<comment type="similarity">
    <text evidence="7">Belongs to the TRAP transporter large permease family.</text>
</comment>
<dbReference type="GO" id="GO:0022857">
    <property type="term" value="F:transmembrane transporter activity"/>
    <property type="evidence" value="ECO:0007669"/>
    <property type="project" value="UniProtKB-UniRule"/>
</dbReference>
<dbReference type="Pfam" id="PF06808">
    <property type="entry name" value="DctM"/>
    <property type="match status" value="1"/>
</dbReference>
<dbReference type="NCBIfam" id="TIGR00786">
    <property type="entry name" value="dctM"/>
    <property type="match status" value="1"/>
</dbReference>
<feature type="transmembrane region" description="Helical" evidence="7">
    <location>
        <begin position="324"/>
        <end position="344"/>
    </location>
</feature>
<feature type="transmembrane region" description="Helical" evidence="7">
    <location>
        <begin position="409"/>
        <end position="433"/>
    </location>
</feature>
<evidence type="ECO:0000256" key="3">
    <source>
        <dbReference type="ARBA" id="ARBA00022519"/>
    </source>
</evidence>
<feature type="domain" description="TRAP C4-dicarboxylate transport system permease DctM subunit" evidence="8">
    <location>
        <begin position="13"/>
        <end position="433"/>
    </location>
</feature>
<comment type="function">
    <text evidence="7">Part of the tripartite ATP-independent periplasmic (TRAP) transport system.</text>
</comment>
<keyword evidence="5 7" id="KW-1133">Transmembrane helix</keyword>
<feature type="transmembrane region" description="Helical" evidence="7">
    <location>
        <begin position="255"/>
        <end position="273"/>
    </location>
</feature>
<feature type="transmembrane region" description="Helical" evidence="7">
    <location>
        <begin position="59"/>
        <end position="77"/>
    </location>
</feature>
<keyword evidence="3 7" id="KW-0997">Cell inner membrane</keyword>
<evidence type="ECO:0000256" key="1">
    <source>
        <dbReference type="ARBA" id="ARBA00004429"/>
    </source>
</evidence>
<keyword evidence="6 7" id="KW-0472">Membrane</keyword>
<feature type="transmembrane region" description="Helical" evidence="7">
    <location>
        <begin position="143"/>
        <end position="167"/>
    </location>
</feature>
<dbReference type="InterPro" id="IPR010656">
    <property type="entry name" value="DctM"/>
</dbReference>
<dbReference type="STRING" id="996342.SAMN05443551_2083"/>
<sequence>MSFELAVGLGSVFVMIGFIWMGLHVAVALAATSFLGVWVMKGNADISAKLIGLAAKDSISSYVFGVIPLFVLMGLFVERAGIGRDAFDVGEQAFRKIRGGLGVATVGANAIFAAITGVSIASAAVFTKVAVPQMIDRGYNPRFAVGVVAGSSVLGMLIPPSLLLIIYGILVEVSIGDLFIAGVIPGLLLAVCYAVGILVMARVTPGFLGNPKEGAAAEAPRLSWLDIARKMAPVVVLIGAVFGGIYGGVFTPTEAGAVGALGALLVALLRRTLDLKSFWRILVETGHVTASICILFVAATMYSRMLALSGFPNAMGDWLTAAEFGFYGIIIAYVLIVLVLGSILDSTSIMLIMVPLFAPPLLALGADLVWFGIVTIIAVEIGLLTPPLGISAFVVKANLQDDRIGLKDIFLGAAPFALIMAICLIAIIAFPWLSLGLIR</sequence>
<dbReference type="OrthoDB" id="9790209at2"/>
<feature type="transmembrane region" description="Helical" evidence="7">
    <location>
        <begin position="231"/>
        <end position="249"/>
    </location>
</feature>
<organism evidence="9 10">
    <name type="scientific">Marivita hallyeonensis</name>
    <dbReference type="NCBI Taxonomy" id="996342"/>
    <lineage>
        <taxon>Bacteria</taxon>
        <taxon>Pseudomonadati</taxon>
        <taxon>Pseudomonadota</taxon>
        <taxon>Alphaproteobacteria</taxon>
        <taxon>Rhodobacterales</taxon>
        <taxon>Roseobacteraceae</taxon>
        <taxon>Marivita</taxon>
    </lineage>
</organism>
<dbReference type="PANTHER" id="PTHR33362">
    <property type="entry name" value="SIALIC ACID TRAP TRANSPORTER PERMEASE PROTEIN SIAT-RELATED"/>
    <property type="match status" value="1"/>
</dbReference>
<evidence type="ECO:0000256" key="7">
    <source>
        <dbReference type="RuleBase" id="RU369079"/>
    </source>
</evidence>
<dbReference type="PANTHER" id="PTHR33362:SF5">
    <property type="entry name" value="C4-DICARBOXYLATE TRAP TRANSPORTER LARGE PERMEASE PROTEIN DCTM"/>
    <property type="match status" value="1"/>
</dbReference>
<proteinExistence type="inferred from homology"/>
<evidence type="ECO:0000313" key="10">
    <source>
        <dbReference type="Proteomes" id="UP000184221"/>
    </source>
</evidence>
<comment type="subunit">
    <text evidence="7">The complex comprises the extracytoplasmic solute receptor protein and the two transmembrane proteins.</text>
</comment>
<feature type="transmembrane region" description="Helical" evidence="7">
    <location>
        <begin position="179"/>
        <end position="201"/>
    </location>
</feature>
<reference evidence="9 10" key="1">
    <citation type="submission" date="2016-11" db="EMBL/GenBank/DDBJ databases">
        <authorList>
            <person name="Jaros S."/>
            <person name="Januszkiewicz K."/>
            <person name="Wedrychowicz H."/>
        </authorList>
    </citation>
    <scope>NUCLEOTIDE SEQUENCE [LARGE SCALE GENOMIC DNA]</scope>
    <source>
        <strain evidence="9 10">DSM 29431</strain>
    </source>
</reference>
<feature type="transmembrane region" description="Helical" evidence="7">
    <location>
        <begin position="12"/>
        <end position="38"/>
    </location>
</feature>
<name>A0A1M5SBS0_9RHOB</name>
<dbReference type="PIRSF" id="PIRSF006066">
    <property type="entry name" value="HI0050"/>
    <property type="match status" value="1"/>
</dbReference>